<keyword evidence="4 5" id="KW-0472">Membrane</keyword>
<dbReference type="SUPFAM" id="SSF144083">
    <property type="entry name" value="Magnesium transport protein CorA, transmembrane region"/>
    <property type="match status" value="1"/>
</dbReference>
<evidence type="ECO:0000256" key="1">
    <source>
        <dbReference type="ARBA" id="ARBA00004141"/>
    </source>
</evidence>
<dbReference type="InterPro" id="IPR045863">
    <property type="entry name" value="CorA_TM1_TM2"/>
</dbReference>
<dbReference type="EMBL" id="CP069037">
    <property type="protein sequence ID" value="QRD03353.1"/>
    <property type="molecule type" value="Genomic_DNA"/>
</dbReference>
<feature type="transmembrane region" description="Helical" evidence="5">
    <location>
        <begin position="464"/>
        <end position="486"/>
    </location>
</feature>
<gene>
    <name evidence="6" type="ORF">JI435_101360</name>
</gene>
<dbReference type="Proteomes" id="UP000663193">
    <property type="component" value="Chromosome 15"/>
</dbReference>
<dbReference type="OrthoDB" id="3231000at2759"/>
<comment type="subcellular location">
    <subcellularLocation>
        <location evidence="1">Membrane</location>
        <topology evidence="1">Multi-pass membrane protein</topology>
    </subcellularLocation>
</comment>
<organism evidence="6 7">
    <name type="scientific">Phaeosphaeria nodorum (strain SN15 / ATCC MYA-4574 / FGSC 10173)</name>
    <name type="common">Glume blotch fungus</name>
    <name type="synonym">Parastagonospora nodorum</name>
    <dbReference type="NCBI Taxonomy" id="321614"/>
    <lineage>
        <taxon>Eukaryota</taxon>
        <taxon>Fungi</taxon>
        <taxon>Dikarya</taxon>
        <taxon>Ascomycota</taxon>
        <taxon>Pezizomycotina</taxon>
        <taxon>Dothideomycetes</taxon>
        <taxon>Pleosporomycetidae</taxon>
        <taxon>Pleosporales</taxon>
        <taxon>Pleosporineae</taxon>
        <taxon>Phaeosphaeriaceae</taxon>
        <taxon>Parastagonospora</taxon>
    </lineage>
</organism>
<keyword evidence="7" id="KW-1185">Reference proteome</keyword>
<evidence type="ECO:0000256" key="5">
    <source>
        <dbReference type="SAM" id="Phobius"/>
    </source>
</evidence>
<keyword evidence="3 5" id="KW-1133">Transmembrane helix</keyword>
<dbReference type="VEuPathDB" id="FungiDB:JI435_101360"/>
<dbReference type="GO" id="GO:0046873">
    <property type="term" value="F:metal ion transmembrane transporter activity"/>
    <property type="evidence" value="ECO:0007669"/>
    <property type="project" value="InterPro"/>
</dbReference>
<protein>
    <submittedName>
        <fullName evidence="6">Uncharacterized protein</fullName>
    </submittedName>
</protein>
<dbReference type="Pfam" id="PF01544">
    <property type="entry name" value="CorA"/>
    <property type="match status" value="1"/>
</dbReference>
<evidence type="ECO:0000256" key="2">
    <source>
        <dbReference type="ARBA" id="ARBA00022692"/>
    </source>
</evidence>
<name>A0A7U2FDN2_PHANO</name>
<dbReference type="Gene3D" id="1.20.58.340">
    <property type="entry name" value="Magnesium transport protein CorA, transmembrane region"/>
    <property type="match status" value="1"/>
</dbReference>
<feature type="transmembrane region" description="Helical" evidence="5">
    <location>
        <begin position="493"/>
        <end position="514"/>
    </location>
</feature>
<evidence type="ECO:0000256" key="4">
    <source>
        <dbReference type="ARBA" id="ARBA00023136"/>
    </source>
</evidence>
<reference evidence="7" key="1">
    <citation type="journal article" date="2021" name="BMC Genomics">
        <title>Chromosome-level genome assembly and manually-curated proteome of model necrotroph Parastagonospora nodorum Sn15 reveals a genome-wide trove of candidate effector homologs, and redundancy of virulence-related functions within an accessory chromosome.</title>
        <authorList>
            <person name="Bertazzoni S."/>
            <person name="Jones D.A.B."/>
            <person name="Phan H.T."/>
            <person name="Tan K.-C."/>
            <person name="Hane J.K."/>
        </authorList>
    </citation>
    <scope>NUCLEOTIDE SEQUENCE [LARGE SCALE GENOMIC DNA]</scope>
    <source>
        <strain evidence="7">SN15 / ATCC MYA-4574 / FGSC 10173)</strain>
    </source>
</reference>
<dbReference type="InterPro" id="IPR002523">
    <property type="entry name" value="MgTranspt_CorA/ZnTranspt_ZntB"/>
</dbReference>
<keyword evidence="2 5" id="KW-0812">Transmembrane</keyword>
<dbReference type="AlphaFoldDB" id="A0A7U2FDN2"/>
<evidence type="ECO:0000313" key="6">
    <source>
        <dbReference type="EMBL" id="QRD03353.1"/>
    </source>
</evidence>
<proteinExistence type="predicted"/>
<accession>A0A7U2FDN2</accession>
<evidence type="ECO:0000256" key="3">
    <source>
        <dbReference type="ARBA" id="ARBA00022989"/>
    </source>
</evidence>
<sequence length="539" mass="60097">MKSPRQANEYRNAIIQYSERSYTKTIFQGFIYRFLQELLKQDETDLDKQFPDLDEHVLAHLSVFESGSDYVSSQYSYSQLQSLLDVPLPSKRSGQMLFLGGHLSGSWIASIGAKYGIGPEFFRRHIHLWRSRRGAVLYAVPTMPSVSSQVGITLRINTCGESTRSLGDISLSDRRQMLPDKFFHTPKVLTPAPGSSYIRGNAYLGDSTFSIEQDISITIESDGEGWTAILWSDVGSRDLSHSSDFHWFLSHLKACAKTGARWIILVPSALLSIDSELQHPLPSLAPGPINPNIITPNSLIQSASHLPREFHLLLDHAIAALDPLYALSPIFRFAAATSNQVLSTMTRRYEIISSALWDIDRAVTHLNQLITHKHLLSDHACRHEEVLRYLQSTHTIQWSRNLTLAQARVANQTKSAVEADFAFLAARFKETAEHHQNAIAMLTSATALAESRKQIQLATQVTKLTVLASVFLPLSFVTGLFGMNFVELEGLRIWVWGVVTVCVGVGTVAVYGWGRWREGVGTVWRRHLGDGGGIEMGGR</sequence>
<dbReference type="GO" id="GO:0016020">
    <property type="term" value="C:membrane"/>
    <property type="evidence" value="ECO:0007669"/>
    <property type="project" value="UniProtKB-SubCell"/>
</dbReference>
<evidence type="ECO:0000313" key="7">
    <source>
        <dbReference type="Proteomes" id="UP000663193"/>
    </source>
</evidence>